<dbReference type="InterPro" id="IPR007055">
    <property type="entry name" value="BON_dom"/>
</dbReference>
<proteinExistence type="predicted"/>
<name>A0A1A9I0J6_9BACT</name>
<dbReference type="Proteomes" id="UP000077667">
    <property type="component" value="Chromosome"/>
</dbReference>
<evidence type="ECO:0000259" key="1">
    <source>
        <dbReference type="PROSITE" id="PS50914"/>
    </source>
</evidence>
<gene>
    <name evidence="2" type="ORF">A8C56_07555</name>
</gene>
<reference evidence="2 3" key="1">
    <citation type="submission" date="2016-05" db="EMBL/GenBank/DDBJ databases">
        <title>Niabella ginsenosidivorans BS26 whole genome sequencing.</title>
        <authorList>
            <person name="Im W.T."/>
            <person name="Siddiqi M.Z."/>
        </authorList>
    </citation>
    <scope>NUCLEOTIDE SEQUENCE [LARGE SCALE GENOMIC DNA]</scope>
    <source>
        <strain evidence="2 3">BS26</strain>
    </source>
</reference>
<dbReference type="Pfam" id="PF04972">
    <property type="entry name" value="BON"/>
    <property type="match status" value="1"/>
</dbReference>
<protein>
    <recommendedName>
        <fullName evidence="1">BON domain-containing protein</fullName>
    </recommendedName>
</protein>
<accession>A0A1A9I0J6</accession>
<dbReference type="KEGG" id="nia:A8C56_07555"/>
<dbReference type="Gene3D" id="3.30.1340.30">
    <property type="match status" value="1"/>
</dbReference>
<organism evidence="2 3">
    <name type="scientific">Niabella ginsenosidivorans</name>
    <dbReference type="NCBI Taxonomy" id="1176587"/>
    <lineage>
        <taxon>Bacteria</taxon>
        <taxon>Pseudomonadati</taxon>
        <taxon>Bacteroidota</taxon>
        <taxon>Chitinophagia</taxon>
        <taxon>Chitinophagales</taxon>
        <taxon>Chitinophagaceae</taxon>
        <taxon>Niabella</taxon>
    </lineage>
</organism>
<dbReference type="AlphaFoldDB" id="A0A1A9I0J6"/>
<dbReference type="PROSITE" id="PS50914">
    <property type="entry name" value="BON"/>
    <property type="match status" value="1"/>
</dbReference>
<evidence type="ECO:0000313" key="2">
    <source>
        <dbReference type="EMBL" id="ANH80855.1"/>
    </source>
</evidence>
<evidence type="ECO:0000313" key="3">
    <source>
        <dbReference type="Proteomes" id="UP000077667"/>
    </source>
</evidence>
<keyword evidence="3" id="KW-1185">Reference proteome</keyword>
<dbReference type="EMBL" id="CP015772">
    <property type="protein sequence ID" value="ANH80855.1"/>
    <property type="molecule type" value="Genomic_DNA"/>
</dbReference>
<dbReference type="STRING" id="1176587.A8C56_07555"/>
<feature type="domain" description="BON" evidence="1">
    <location>
        <begin position="18"/>
        <end position="84"/>
    </location>
</feature>
<sequence>MIAFAAFVFALPACKGKSDADIKKDVDTKLATNPDFSGLTSDVKDGAVTITGTVKDDATKTAVDPAVKEVKGVKSVINEATVPPPPPPRLLQQPTA</sequence>